<keyword evidence="5" id="KW-1185">Reference proteome</keyword>
<dbReference type="AlphaFoldDB" id="A0A931GZV5"/>
<protein>
    <submittedName>
        <fullName evidence="4">Glycoside hydrolase family 16 protein</fullName>
    </submittedName>
</protein>
<dbReference type="PROSITE" id="PS51762">
    <property type="entry name" value="GH16_2"/>
    <property type="match status" value="1"/>
</dbReference>
<dbReference type="GO" id="GO:0004553">
    <property type="term" value="F:hydrolase activity, hydrolyzing O-glycosyl compounds"/>
    <property type="evidence" value="ECO:0007669"/>
    <property type="project" value="InterPro"/>
</dbReference>
<evidence type="ECO:0000256" key="2">
    <source>
        <dbReference type="SAM" id="SignalP"/>
    </source>
</evidence>
<organism evidence="4 5">
    <name type="scientific">Panacibacter microcysteis</name>
    <dbReference type="NCBI Taxonomy" id="2793269"/>
    <lineage>
        <taxon>Bacteria</taxon>
        <taxon>Pseudomonadati</taxon>
        <taxon>Bacteroidota</taxon>
        <taxon>Chitinophagia</taxon>
        <taxon>Chitinophagales</taxon>
        <taxon>Chitinophagaceae</taxon>
        <taxon>Panacibacter</taxon>
    </lineage>
</organism>
<evidence type="ECO:0000256" key="1">
    <source>
        <dbReference type="ARBA" id="ARBA00006865"/>
    </source>
</evidence>
<evidence type="ECO:0000313" key="4">
    <source>
        <dbReference type="EMBL" id="MBG9378434.1"/>
    </source>
</evidence>
<keyword evidence="2" id="KW-0732">Signal</keyword>
<keyword evidence="4" id="KW-0378">Hydrolase</keyword>
<feature type="domain" description="GH16" evidence="3">
    <location>
        <begin position="46"/>
        <end position="293"/>
    </location>
</feature>
<dbReference type="SUPFAM" id="SSF49899">
    <property type="entry name" value="Concanavalin A-like lectins/glucanases"/>
    <property type="match status" value="1"/>
</dbReference>
<comment type="caution">
    <text evidence="4">The sequence shown here is derived from an EMBL/GenBank/DDBJ whole genome shotgun (WGS) entry which is preliminary data.</text>
</comment>
<evidence type="ECO:0000259" key="3">
    <source>
        <dbReference type="PROSITE" id="PS51762"/>
    </source>
</evidence>
<name>A0A931GZV5_9BACT</name>
<dbReference type="Proteomes" id="UP000628448">
    <property type="component" value="Unassembled WGS sequence"/>
</dbReference>
<dbReference type="PANTHER" id="PTHR10963:SF55">
    <property type="entry name" value="GLYCOSIDE HYDROLASE FAMILY 16 PROTEIN"/>
    <property type="match status" value="1"/>
</dbReference>
<feature type="signal peptide" evidence="2">
    <location>
        <begin position="1"/>
        <end position="19"/>
    </location>
</feature>
<dbReference type="InterPro" id="IPR000757">
    <property type="entry name" value="Beta-glucanase-like"/>
</dbReference>
<reference evidence="4" key="1">
    <citation type="submission" date="2020-11" db="EMBL/GenBank/DDBJ databases">
        <title>Bacterial whole genome sequence for Panacibacter sp. DH6.</title>
        <authorList>
            <person name="Le V."/>
            <person name="Ko S."/>
            <person name="Ahn C.-Y."/>
            <person name="Oh H.-M."/>
        </authorList>
    </citation>
    <scope>NUCLEOTIDE SEQUENCE</scope>
    <source>
        <strain evidence="4">DH6</strain>
    </source>
</reference>
<dbReference type="InterPro" id="IPR013320">
    <property type="entry name" value="ConA-like_dom_sf"/>
</dbReference>
<feature type="chain" id="PRO_5037690744" evidence="2">
    <location>
        <begin position="20"/>
        <end position="293"/>
    </location>
</feature>
<sequence length="293" mass="33593">MLQRLLPAFSVCMCLTTMAQPGDPYKPSFDAPAEKAGYKLVWHDEFDMDGKPDSDNWKFENGFVRNEELQWYQPGNATCANGVLVIEGRREQVKNNNHQPGATDWRLNRPFAEYTSASLKTSGLHQWLFGVFEIRARIDTAKGSWPAIWTLGINGEWPSNGEIDLMEFYRVDHQPTVLANTAWGTAKRYTAKWNTKRIPLAYFTAKDSNWINKFHVWKMEWTKDAIKLFLDDELLNTTVLTTTVNPNGINPFLQPHFLLLNLALGGNGEDPDAATNLVKYEVDYVRVYQPKER</sequence>
<gene>
    <name evidence="4" type="ORF">I5907_19515</name>
</gene>
<dbReference type="PANTHER" id="PTHR10963">
    <property type="entry name" value="GLYCOSYL HYDROLASE-RELATED"/>
    <property type="match status" value="1"/>
</dbReference>
<evidence type="ECO:0000313" key="5">
    <source>
        <dbReference type="Proteomes" id="UP000628448"/>
    </source>
</evidence>
<dbReference type="EMBL" id="JADWYR010000003">
    <property type="protein sequence ID" value="MBG9378434.1"/>
    <property type="molecule type" value="Genomic_DNA"/>
</dbReference>
<proteinExistence type="inferred from homology"/>
<dbReference type="GO" id="GO:0005975">
    <property type="term" value="P:carbohydrate metabolic process"/>
    <property type="evidence" value="ECO:0007669"/>
    <property type="project" value="InterPro"/>
</dbReference>
<accession>A0A931GZV5</accession>
<comment type="similarity">
    <text evidence="1">Belongs to the glycosyl hydrolase 16 family.</text>
</comment>
<dbReference type="Gene3D" id="2.60.120.200">
    <property type="match status" value="1"/>
</dbReference>
<dbReference type="Pfam" id="PF00722">
    <property type="entry name" value="Glyco_hydro_16"/>
    <property type="match status" value="1"/>
</dbReference>
<dbReference type="InterPro" id="IPR050546">
    <property type="entry name" value="Glycosyl_Hydrlase_16"/>
</dbReference>
<dbReference type="CDD" id="cd08023">
    <property type="entry name" value="GH16_laminarinase_like"/>
    <property type="match status" value="1"/>
</dbReference>